<dbReference type="SUPFAM" id="SSF56801">
    <property type="entry name" value="Acetyl-CoA synthetase-like"/>
    <property type="match status" value="1"/>
</dbReference>
<evidence type="ECO:0000313" key="2">
    <source>
        <dbReference type="EMBL" id="MBB5791235.1"/>
    </source>
</evidence>
<sequence length="371" mass="39838">MDLDLDTALRILDVGPDARVDPDELVRAAMRWHFGPETGTPFWLRRAATLGFDPVADVRTWADLRLFPNVTDELRDVAVADLIPLGFGPHPDVVSVIESGGTTGAPKRIPLLRPFADLFSHREAGVLTAAGLGPGTHWLAMLPAGPHGAFEQVKRAASAHSRGSLVFGIDLDPRWVKKLAGAGQGVDAYVDHLLDQAAFVLLQQPVSAMRITPPVLARLTERDDLLEAVQQKIRYLVWGGASMDPEARHYYRTELLPDAVLSCRYGTTMALGAGGAERPGLDDDAPCALDPSVSPYVTLSVVDAQTGEPVPYGERGRLVVHHVSKSFLLPNNAERDTATRLEPLPGHVGDAIADVAPLAEFGGVAVVEGVY</sequence>
<dbReference type="InterPro" id="IPR042099">
    <property type="entry name" value="ANL_N_sf"/>
</dbReference>
<dbReference type="EMBL" id="JACHMM010000001">
    <property type="protein sequence ID" value="MBB5791235.1"/>
    <property type="molecule type" value="Genomic_DNA"/>
</dbReference>
<reference evidence="2 3" key="1">
    <citation type="submission" date="2020-08" db="EMBL/GenBank/DDBJ databases">
        <title>Sequencing the genomes of 1000 actinobacteria strains.</title>
        <authorList>
            <person name="Klenk H.-P."/>
        </authorList>
    </citation>
    <scope>NUCLEOTIDE SEQUENCE [LARGE SCALE GENOMIC DNA]</scope>
    <source>
        <strain evidence="2 3">DSM 102122</strain>
    </source>
</reference>
<dbReference type="Proteomes" id="UP000542813">
    <property type="component" value="Unassembled WGS sequence"/>
</dbReference>
<gene>
    <name evidence="2" type="ORF">HD601_005810</name>
</gene>
<dbReference type="InterPro" id="IPR000873">
    <property type="entry name" value="AMP-dep_synth/lig_dom"/>
</dbReference>
<dbReference type="GO" id="GO:0016874">
    <property type="term" value="F:ligase activity"/>
    <property type="evidence" value="ECO:0007669"/>
    <property type="project" value="UniProtKB-KW"/>
</dbReference>
<proteinExistence type="predicted"/>
<comment type="caution">
    <text evidence="2">The sequence shown here is derived from an EMBL/GenBank/DDBJ whole genome shotgun (WGS) entry which is preliminary data.</text>
</comment>
<feature type="domain" description="AMP-dependent synthetase/ligase" evidence="1">
    <location>
        <begin position="194"/>
        <end position="321"/>
    </location>
</feature>
<evidence type="ECO:0000313" key="3">
    <source>
        <dbReference type="Proteomes" id="UP000542813"/>
    </source>
</evidence>
<dbReference type="Pfam" id="PF00501">
    <property type="entry name" value="AMP-binding"/>
    <property type="match status" value="1"/>
</dbReference>
<dbReference type="Gene3D" id="3.40.50.12780">
    <property type="entry name" value="N-terminal domain of ligase-like"/>
    <property type="match status" value="1"/>
</dbReference>
<dbReference type="RefSeq" id="WP_184827845.1">
    <property type="nucleotide sequence ID" value="NZ_JACHMM010000001.1"/>
</dbReference>
<keyword evidence="3" id="KW-1185">Reference proteome</keyword>
<accession>A0A7W9GWA4</accession>
<protein>
    <submittedName>
        <fullName evidence="2">Phenylacetate-coenzyme A ligase PaaK-like adenylate-forming protein</fullName>
    </submittedName>
</protein>
<organism evidence="2 3">
    <name type="scientific">Jiangella mangrovi</name>
    <dbReference type="NCBI Taxonomy" id="1524084"/>
    <lineage>
        <taxon>Bacteria</taxon>
        <taxon>Bacillati</taxon>
        <taxon>Actinomycetota</taxon>
        <taxon>Actinomycetes</taxon>
        <taxon>Jiangellales</taxon>
        <taxon>Jiangellaceae</taxon>
        <taxon>Jiangella</taxon>
    </lineage>
</organism>
<name>A0A7W9GWA4_9ACTN</name>
<keyword evidence="2" id="KW-0436">Ligase</keyword>
<dbReference type="AlphaFoldDB" id="A0A7W9GWA4"/>
<evidence type="ECO:0000259" key="1">
    <source>
        <dbReference type="Pfam" id="PF00501"/>
    </source>
</evidence>